<comment type="similarity">
    <text evidence="1">Belongs to the synembryn family.</text>
</comment>
<gene>
    <name evidence="5" type="ORF">B9Z65_8459</name>
</gene>
<evidence type="ECO:0000256" key="1">
    <source>
        <dbReference type="ARBA" id="ARBA00009049"/>
    </source>
</evidence>
<dbReference type="GO" id="GO:0005737">
    <property type="term" value="C:cytoplasm"/>
    <property type="evidence" value="ECO:0007669"/>
    <property type="project" value="TreeGrafter"/>
</dbReference>
<dbReference type="PANTHER" id="PTHR12425">
    <property type="entry name" value="SYNEMBRYN"/>
    <property type="match status" value="1"/>
</dbReference>
<dbReference type="EMBL" id="NHZQ01000447">
    <property type="protein sequence ID" value="PSK34133.1"/>
    <property type="molecule type" value="Genomic_DNA"/>
</dbReference>
<evidence type="ECO:0000313" key="6">
    <source>
        <dbReference type="Proteomes" id="UP000243723"/>
    </source>
</evidence>
<keyword evidence="6" id="KW-1185">Reference proteome</keyword>
<dbReference type="OrthoDB" id="5585685at2759"/>
<name>A0A2P7YDU1_9PEZI</name>
<dbReference type="PANTHER" id="PTHR12425:SF5">
    <property type="entry name" value="SYNEMBRYN"/>
    <property type="match status" value="1"/>
</dbReference>
<evidence type="ECO:0000256" key="4">
    <source>
        <dbReference type="SAM" id="Coils"/>
    </source>
</evidence>
<dbReference type="GO" id="GO:0001965">
    <property type="term" value="F:G-protein alpha-subunit binding"/>
    <property type="evidence" value="ECO:0007669"/>
    <property type="project" value="TreeGrafter"/>
</dbReference>
<keyword evidence="2" id="KW-0344">Guanine-nucleotide releasing factor</keyword>
<dbReference type="InterPro" id="IPR019318">
    <property type="entry name" value="Gua_nucleotide_exch_fac_Ric8"/>
</dbReference>
<protein>
    <submittedName>
        <fullName evidence="5">Synembryn-like protein</fullName>
    </submittedName>
</protein>
<evidence type="ECO:0000256" key="3">
    <source>
        <dbReference type="ARBA" id="ARBA00023186"/>
    </source>
</evidence>
<comment type="caution">
    <text evidence="5">The sequence shown here is derived from an EMBL/GenBank/DDBJ whole genome shotgun (WGS) entry which is preliminary data.</text>
</comment>
<dbReference type="AlphaFoldDB" id="A0A2P7YDU1"/>
<dbReference type="GO" id="GO:0007186">
    <property type="term" value="P:G protein-coupled receptor signaling pathway"/>
    <property type="evidence" value="ECO:0007669"/>
    <property type="project" value="TreeGrafter"/>
</dbReference>
<keyword evidence="4" id="KW-0175">Coiled coil</keyword>
<proteinExistence type="inferred from homology"/>
<keyword evidence="3" id="KW-0143">Chaperone</keyword>
<sequence length="459" mass="50013">MATGAEKAKSLLSSLEADFKENRLSDDERAKLLEQLKVIGRDPSQAAPIFAKEGTKTLCKFAFETGIFSASREAMRCLANAMLLCDPTRQTVIDLGCPSKAAERMKNDDRDDEFLTSRIIFFATYAEKLDIPVLFEKHSIGQSIISNLERAAKRLESGAPSTPITDLAFQETLKLVYNLTYHSPESATHLTGALQPLTTLLLKTPLPLPPLQPPTTLLINALLNLNPSPQQIEDATIRDPLFPPSEPTALTTHLITILDASFPQTITAKDDPLLTPITSLLRNLHTTAPHPDIKASMCASLLPTEESRDQPLGKDATLPSRLIRAAASPTTSALRDVVSALLFALSDSSARTLIRNIGYGYAVGILAHLGVEVGAGDIGGADGVEGAGTEVNPITGQRRDKEADLERVQREIDSMTEEEKEREAERLFVLFERLKATGVVDVKNPVEVAREEGRFEEVD</sequence>
<accession>A0A2P7YDU1</accession>
<reference evidence="5 6" key="1">
    <citation type="submission" date="2017-05" db="EMBL/GenBank/DDBJ databases">
        <title>Draft genome sequence of Elsinoe australis.</title>
        <authorList>
            <person name="Cheng Q."/>
        </authorList>
    </citation>
    <scope>NUCLEOTIDE SEQUENCE [LARGE SCALE GENOMIC DNA]</scope>
    <source>
        <strain evidence="5 6">NL1</strain>
    </source>
</reference>
<feature type="coiled-coil region" evidence="4">
    <location>
        <begin position="398"/>
        <end position="425"/>
    </location>
</feature>
<evidence type="ECO:0000256" key="2">
    <source>
        <dbReference type="ARBA" id="ARBA00022658"/>
    </source>
</evidence>
<evidence type="ECO:0000313" key="5">
    <source>
        <dbReference type="EMBL" id="PSK34133.1"/>
    </source>
</evidence>
<dbReference type="Proteomes" id="UP000243723">
    <property type="component" value="Unassembled WGS sequence"/>
</dbReference>
<dbReference type="GO" id="GO:0005085">
    <property type="term" value="F:guanyl-nucleotide exchange factor activity"/>
    <property type="evidence" value="ECO:0007669"/>
    <property type="project" value="UniProtKB-KW"/>
</dbReference>
<dbReference type="Pfam" id="PF10165">
    <property type="entry name" value="Ric8"/>
    <property type="match status" value="1"/>
</dbReference>
<organism evidence="5 6">
    <name type="scientific">Elsinoe australis</name>
    <dbReference type="NCBI Taxonomy" id="40998"/>
    <lineage>
        <taxon>Eukaryota</taxon>
        <taxon>Fungi</taxon>
        <taxon>Dikarya</taxon>
        <taxon>Ascomycota</taxon>
        <taxon>Pezizomycotina</taxon>
        <taxon>Dothideomycetes</taxon>
        <taxon>Dothideomycetidae</taxon>
        <taxon>Myriangiales</taxon>
        <taxon>Elsinoaceae</taxon>
        <taxon>Elsinoe</taxon>
    </lineage>
</organism>